<comment type="caution">
    <text evidence="2">The sequence shown here is derived from an EMBL/GenBank/DDBJ whole genome shotgun (WGS) entry which is preliminary data.</text>
</comment>
<accession>A0A813GH92</accession>
<feature type="compositionally biased region" description="Low complexity" evidence="1">
    <location>
        <begin position="108"/>
        <end position="121"/>
    </location>
</feature>
<gene>
    <name evidence="2" type="ORF">PGLA1383_LOCUS41726</name>
</gene>
<dbReference type="AlphaFoldDB" id="A0A813GH92"/>
<evidence type="ECO:0000256" key="1">
    <source>
        <dbReference type="SAM" id="MobiDB-lite"/>
    </source>
</evidence>
<organism evidence="2 3">
    <name type="scientific">Polarella glacialis</name>
    <name type="common">Dinoflagellate</name>
    <dbReference type="NCBI Taxonomy" id="89957"/>
    <lineage>
        <taxon>Eukaryota</taxon>
        <taxon>Sar</taxon>
        <taxon>Alveolata</taxon>
        <taxon>Dinophyceae</taxon>
        <taxon>Suessiales</taxon>
        <taxon>Suessiaceae</taxon>
        <taxon>Polarella</taxon>
    </lineage>
</organism>
<proteinExistence type="predicted"/>
<name>A0A813GH92_POLGL</name>
<dbReference type="EMBL" id="CAJNNV010028441">
    <property type="protein sequence ID" value="CAE8624620.1"/>
    <property type="molecule type" value="Genomic_DNA"/>
</dbReference>
<protein>
    <submittedName>
        <fullName evidence="2">Uncharacterized protein</fullName>
    </submittedName>
</protein>
<reference evidence="2" key="1">
    <citation type="submission" date="2021-02" db="EMBL/GenBank/DDBJ databases">
        <authorList>
            <person name="Dougan E. K."/>
            <person name="Rhodes N."/>
            <person name="Thang M."/>
            <person name="Chan C."/>
        </authorList>
    </citation>
    <scope>NUCLEOTIDE SEQUENCE</scope>
</reference>
<feature type="region of interest" description="Disordered" evidence="1">
    <location>
        <begin position="28"/>
        <end position="127"/>
    </location>
</feature>
<keyword evidence="3" id="KW-1185">Reference proteome</keyword>
<evidence type="ECO:0000313" key="2">
    <source>
        <dbReference type="EMBL" id="CAE8624620.1"/>
    </source>
</evidence>
<dbReference type="Proteomes" id="UP000654075">
    <property type="component" value="Unassembled WGS sequence"/>
</dbReference>
<evidence type="ECO:0000313" key="3">
    <source>
        <dbReference type="Proteomes" id="UP000654075"/>
    </source>
</evidence>
<feature type="compositionally biased region" description="Low complexity" evidence="1">
    <location>
        <begin position="62"/>
        <end position="81"/>
    </location>
</feature>
<feature type="compositionally biased region" description="Basic and acidic residues" evidence="1">
    <location>
        <begin position="28"/>
        <end position="38"/>
    </location>
</feature>
<sequence length="127" mass="14246">MTARDPSRFNSKTSRICRNWVRAGTIREQRTLGHDSKAVIHSAQSTHRRRPRLINDNKNNNDNDNDNNNDNNNNNHNNNNSHNKKKTQRPPTPSAGLSVAEAKPLGDNSNNNSSNNSNNNNGCNLCF</sequence>